<accession>A0A0M0JSE9</accession>
<dbReference type="Proteomes" id="UP000037460">
    <property type="component" value="Unassembled WGS sequence"/>
</dbReference>
<proteinExistence type="predicted"/>
<organism evidence="1 2">
    <name type="scientific">Chrysochromulina tobinii</name>
    <dbReference type="NCBI Taxonomy" id="1460289"/>
    <lineage>
        <taxon>Eukaryota</taxon>
        <taxon>Haptista</taxon>
        <taxon>Haptophyta</taxon>
        <taxon>Prymnesiophyceae</taxon>
        <taxon>Prymnesiales</taxon>
        <taxon>Chrysochromulinaceae</taxon>
        <taxon>Chrysochromulina</taxon>
    </lineage>
</organism>
<sequence length="270" mass="29824">MSTLSSQPTHALSASESAGDVTHFHAAILTTRTNLSAMVVSQLQQALPATTLLRVHEAKACTGYRDNGIVADRASMCVKQASWVNAQDMFRVALAHFKAPLLRFEDDACLAPSLPALAARSIIVEGVNFMHRSTNVDLALLGSFRAVMGKQLSTHYHELSPISGRQPGNRGWHAVLFSTRFMEKYTNRSFADFCHWPAEKEAAMLRMPARDLHTRGFEVDIDSCVAKFGIGKEFRAIAPNVTLFQQCSEAKRGQRYVVEFSQYSSGLKTT</sequence>
<evidence type="ECO:0000313" key="1">
    <source>
        <dbReference type="EMBL" id="KOO29257.1"/>
    </source>
</evidence>
<evidence type="ECO:0000313" key="2">
    <source>
        <dbReference type="Proteomes" id="UP000037460"/>
    </source>
</evidence>
<keyword evidence="2" id="KW-1185">Reference proteome</keyword>
<dbReference type="EMBL" id="JWZX01002444">
    <property type="protein sequence ID" value="KOO29257.1"/>
    <property type="molecule type" value="Genomic_DNA"/>
</dbReference>
<dbReference type="AlphaFoldDB" id="A0A0M0JSE9"/>
<reference evidence="2" key="1">
    <citation type="journal article" date="2015" name="PLoS Genet.">
        <title>Genome Sequence and Transcriptome Analyses of Chrysochromulina tobin: Metabolic Tools for Enhanced Algal Fitness in the Prominent Order Prymnesiales (Haptophyceae).</title>
        <authorList>
            <person name="Hovde B.T."/>
            <person name="Deodato C.R."/>
            <person name="Hunsperger H.M."/>
            <person name="Ryken S.A."/>
            <person name="Yost W."/>
            <person name="Jha R.K."/>
            <person name="Patterson J."/>
            <person name="Monnat R.J. Jr."/>
            <person name="Barlow S.B."/>
            <person name="Starkenburg S.R."/>
            <person name="Cattolico R.A."/>
        </authorList>
    </citation>
    <scope>NUCLEOTIDE SEQUENCE</scope>
    <source>
        <strain evidence="2">CCMP291</strain>
    </source>
</reference>
<gene>
    <name evidence="1" type="ORF">Ctob_005388</name>
</gene>
<protein>
    <submittedName>
        <fullName evidence="1">Uncharacterized protein</fullName>
    </submittedName>
</protein>
<comment type="caution">
    <text evidence="1">The sequence shown here is derived from an EMBL/GenBank/DDBJ whole genome shotgun (WGS) entry which is preliminary data.</text>
</comment>
<name>A0A0M0JSE9_9EUKA</name>